<feature type="domain" description="ABC transporter" evidence="5">
    <location>
        <begin position="6"/>
        <end position="238"/>
    </location>
</feature>
<dbReference type="AlphaFoldDB" id="A0A3N1NH13"/>
<dbReference type="EMBL" id="RJUL01000012">
    <property type="protein sequence ID" value="ROQ19114.1"/>
    <property type="molecule type" value="Genomic_DNA"/>
</dbReference>
<dbReference type="Pfam" id="PF00005">
    <property type="entry name" value="ABC_tran"/>
    <property type="match status" value="2"/>
</dbReference>
<dbReference type="InterPro" id="IPR003593">
    <property type="entry name" value="AAA+_ATPase"/>
</dbReference>
<reference evidence="6 7" key="1">
    <citation type="submission" date="2018-11" db="EMBL/GenBank/DDBJ databases">
        <title>Genomic Encyclopedia of Type Strains, Phase IV (KMG-IV): sequencing the most valuable type-strain genomes for metagenomic binning, comparative biology and taxonomic classification.</title>
        <authorList>
            <person name="Goeker M."/>
        </authorList>
    </citation>
    <scope>NUCLEOTIDE SEQUENCE [LARGE SCALE GENOMIC DNA]</scope>
    <source>
        <strain evidence="6 7">DSM 21945</strain>
    </source>
</reference>
<dbReference type="InterPro" id="IPR027417">
    <property type="entry name" value="P-loop_NTPase"/>
</dbReference>
<dbReference type="PANTHER" id="PTHR19211">
    <property type="entry name" value="ATP-BINDING TRANSPORT PROTEIN-RELATED"/>
    <property type="match status" value="1"/>
</dbReference>
<sequence length="534" mass="58831">MTTPYLTLDNVSYVLPDGRTLFSNLSAQLDIRRSALVGRNGVGKSILAQLMAGLRQPSSGQCLRQGRIHYLAQQRNFPPDVTLAQLLGVEDRLAALKRIAAGSIETDDFEIVGSDWDLPQWLQQQLELLELGHLSLDMPAQTVSGGEVMQVALLGATLAEADCLILDEPSNHLDAQARRRLAQQLADWQGALLLISHDRQLLAMVERIYELSPAGLKSYGGNYQHYHQQKQDQLEQANDKLQHLQQQRRKENRAMQQQQERQQKRQAKAGRDDHNQAKILLGGRKQNSEKTLGKIQKQQQQRKEQLDGDIANASSHLGQQLPVHVHLDAQAANGSRRQLLTMEELVLPMAAPLQPLNLTLRAGQRLAVMGSNGAGKSTLLKVMAGEMASSAGEMKQCCRLGYLDQQASQLNPNQPLLAQLPTGQGKTQGQLRTWLAQLGLDAQKLAIPTGQLSGGERIKAALALLLYGGELPELLLLDEPSNHLDLSSLQALEAMLGQYQGALVVVSHDQTFLDRLQLTDTLLLNPPVWQLAPC</sequence>
<evidence type="ECO:0000256" key="4">
    <source>
        <dbReference type="SAM" id="MobiDB-lite"/>
    </source>
</evidence>
<gene>
    <name evidence="6" type="ORF">EDC28_11234</name>
</gene>
<dbReference type="Gene3D" id="3.40.50.300">
    <property type="entry name" value="P-loop containing nucleotide triphosphate hydrolases"/>
    <property type="match status" value="2"/>
</dbReference>
<proteinExistence type="predicted"/>
<dbReference type="SUPFAM" id="SSF52540">
    <property type="entry name" value="P-loop containing nucleoside triphosphate hydrolases"/>
    <property type="match status" value="2"/>
</dbReference>
<accession>A0A3N1NH13</accession>
<protein>
    <submittedName>
        <fullName evidence="6">ATPase subunit of ABC transporter with duplicated ATPase domains</fullName>
    </submittedName>
</protein>
<evidence type="ECO:0000256" key="1">
    <source>
        <dbReference type="ARBA" id="ARBA00022737"/>
    </source>
</evidence>
<dbReference type="RefSeq" id="WP_123422549.1">
    <property type="nucleotide sequence ID" value="NZ_JBLXAC010000012.1"/>
</dbReference>
<dbReference type="PROSITE" id="PS50893">
    <property type="entry name" value="ABC_TRANSPORTER_2"/>
    <property type="match status" value="2"/>
</dbReference>
<feature type="compositionally biased region" description="Basic and acidic residues" evidence="4">
    <location>
        <begin position="241"/>
        <end position="253"/>
    </location>
</feature>
<feature type="region of interest" description="Disordered" evidence="4">
    <location>
        <begin position="241"/>
        <end position="307"/>
    </location>
</feature>
<evidence type="ECO:0000256" key="2">
    <source>
        <dbReference type="ARBA" id="ARBA00022741"/>
    </source>
</evidence>
<name>A0A3N1NH13_9GAMM</name>
<evidence type="ECO:0000259" key="5">
    <source>
        <dbReference type="PROSITE" id="PS50893"/>
    </source>
</evidence>
<evidence type="ECO:0000256" key="3">
    <source>
        <dbReference type="ARBA" id="ARBA00022840"/>
    </source>
</evidence>
<dbReference type="InterPro" id="IPR003439">
    <property type="entry name" value="ABC_transporter-like_ATP-bd"/>
</dbReference>
<dbReference type="GO" id="GO:0016887">
    <property type="term" value="F:ATP hydrolysis activity"/>
    <property type="evidence" value="ECO:0007669"/>
    <property type="project" value="InterPro"/>
</dbReference>
<dbReference type="FunFam" id="3.40.50.300:FF:001320">
    <property type="entry name" value="Heme ABC transporter ATP-binding protein"/>
    <property type="match status" value="1"/>
</dbReference>
<keyword evidence="1" id="KW-0677">Repeat</keyword>
<dbReference type="PANTHER" id="PTHR19211:SF6">
    <property type="entry name" value="BLL7188 PROTEIN"/>
    <property type="match status" value="1"/>
</dbReference>
<keyword evidence="3" id="KW-0067">ATP-binding</keyword>
<keyword evidence="7" id="KW-1185">Reference proteome</keyword>
<evidence type="ECO:0000313" key="7">
    <source>
        <dbReference type="Proteomes" id="UP000268033"/>
    </source>
</evidence>
<dbReference type="SMART" id="SM00382">
    <property type="entry name" value="AAA"/>
    <property type="match status" value="2"/>
</dbReference>
<dbReference type="InterPro" id="IPR050611">
    <property type="entry name" value="ABCF"/>
</dbReference>
<evidence type="ECO:0000313" key="6">
    <source>
        <dbReference type="EMBL" id="ROQ19114.1"/>
    </source>
</evidence>
<feature type="domain" description="ABC transporter" evidence="5">
    <location>
        <begin position="337"/>
        <end position="532"/>
    </location>
</feature>
<comment type="caution">
    <text evidence="6">The sequence shown here is derived from an EMBL/GenBank/DDBJ whole genome shotgun (WGS) entry which is preliminary data.</text>
</comment>
<dbReference type="GO" id="GO:0005524">
    <property type="term" value="F:ATP binding"/>
    <property type="evidence" value="ECO:0007669"/>
    <property type="project" value="UniProtKB-KW"/>
</dbReference>
<dbReference type="STRING" id="584787.GCA_001247655_02227"/>
<dbReference type="Proteomes" id="UP000268033">
    <property type="component" value="Unassembled WGS sequence"/>
</dbReference>
<keyword evidence="2" id="KW-0547">Nucleotide-binding</keyword>
<organism evidence="6 7">
    <name type="scientific">Gallaecimonas pentaromativorans</name>
    <dbReference type="NCBI Taxonomy" id="584787"/>
    <lineage>
        <taxon>Bacteria</taxon>
        <taxon>Pseudomonadati</taxon>
        <taxon>Pseudomonadota</taxon>
        <taxon>Gammaproteobacteria</taxon>
        <taxon>Enterobacterales</taxon>
        <taxon>Gallaecimonadaceae</taxon>
        <taxon>Gallaecimonas</taxon>
    </lineage>
</organism>